<sequence>MKMIRRFPLSCLALSLLLVLPGCLTPRWAQPVNPFMNDDSDRGRAALKARDYVMALEFYGRLVDEDPENMTARYQLALVNQEVGRLDDAYGLYRIVYVSGSEDDTPLLNGGSTEEPLFQSAERQLMLLSGRLGKDTELRDMQAERARRIAAEQAQKEAAKKKAEQEGAPAATGCSIRNIGICPH</sequence>
<accession>A0A2K9NLV4</accession>
<gene>
    <name evidence="3" type="ORF">C0V82_23660</name>
</gene>
<dbReference type="InterPro" id="IPR011990">
    <property type="entry name" value="TPR-like_helical_dom_sf"/>
</dbReference>
<keyword evidence="2" id="KW-0732">Signal</keyword>
<dbReference type="EMBL" id="CP025613">
    <property type="protein sequence ID" value="AUN33365.1"/>
    <property type="molecule type" value="Genomic_DNA"/>
</dbReference>
<dbReference type="Gene3D" id="1.25.40.10">
    <property type="entry name" value="Tetratricopeptide repeat domain"/>
    <property type="match status" value="1"/>
</dbReference>
<keyword evidence="4" id="KW-1185">Reference proteome</keyword>
<dbReference type="SUPFAM" id="SSF48452">
    <property type="entry name" value="TPR-like"/>
    <property type="match status" value="1"/>
</dbReference>
<keyword evidence="3" id="KW-0614">Plasmid</keyword>
<name>A0A2K9NLV4_9PROT</name>
<protein>
    <submittedName>
        <fullName evidence="3">Uncharacterized protein</fullName>
    </submittedName>
</protein>
<evidence type="ECO:0000256" key="1">
    <source>
        <dbReference type="SAM" id="MobiDB-lite"/>
    </source>
</evidence>
<evidence type="ECO:0000313" key="3">
    <source>
        <dbReference type="EMBL" id="AUN33365.1"/>
    </source>
</evidence>
<feature type="region of interest" description="Disordered" evidence="1">
    <location>
        <begin position="150"/>
        <end position="171"/>
    </location>
</feature>
<geneLocation type="plasmid" evidence="3 4">
    <name>unnamed1</name>
</geneLocation>
<feature type="signal peptide" evidence="2">
    <location>
        <begin position="1"/>
        <end position="29"/>
    </location>
</feature>
<evidence type="ECO:0000256" key="2">
    <source>
        <dbReference type="SAM" id="SignalP"/>
    </source>
</evidence>
<feature type="compositionally biased region" description="Basic and acidic residues" evidence="1">
    <location>
        <begin position="150"/>
        <end position="165"/>
    </location>
</feature>
<dbReference type="Proteomes" id="UP000234752">
    <property type="component" value="Plasmid unnamed1"/>
</dbReference>
<proteinExistence type="predicted"/>
<dbReference type="KEGG" id="ncb:C0V82_23660"/>
<reference evidence="3 4" key="1">
    <citation type="submission" date="2017-12" db="EMBL/GenBank/DDBJ databases">
        <title>Genomes of bacteria within cyanobacterial aggregates.</title>
        <authorList>
            <person name="Cai H."/>
        </authorList>
    </citation>
    <scope>NUCLEOTIDE SEQUENCE [LARGE SCALE GENOMIC DNA]</scope>
    <source>
        <strain evidence="3 4">TH16</strain>
        <plasmid evidence="3 4">unnamed1</plasmid>
    </source>
</reference>
<dbReference type="AlphaFoldDB" id="A0A2K9NLV4"/>
<evidence type="ECO:0000313" key="4">
    <source>
        <dbReference type="Proteomes" id="UP000234752"/>
    </source>
</evidence>
<feature type="chain" id="PRO_5014940635" evidence="2">
    <location>
        <begin position="30"/>
        <end position="184"/>
    </location>
</feature>
<organism evidence="3 4">
    <name type="scientific">Niveispirillum cyanobacteriorum</name>
    <dbReference type="NCBI Taxonomy" id="1612173"/>
    <lineage>
        <taxon>Bacteria</taxon>
        <taxon>Pseudomonadati</taxon>
        <taxon>Pseudomonadota</taxon>
        <taxon>Alphaproteobacteria</taxon>
        <taxon>Rhodospirillales</taxon>
        <taxon>Azospirillaceae</taxon>
        <taxon>Niveispirillum</taxon>
    </lineage>
</organism>